<evidence type="ECO:0000313" key="1">
    <source>
        <dbReference type="EMBL" id="SVB67358.1"/>
    </source>
</evidence>
<dbReference type="SUPFAM" id="SSF53756">
    <property type="entry name" value="UDP-Glycosyltransferase/glycogen phosphorylase"/>
    <property type="match status" value="1"/>
</dbReference>
<dbReference type="Gene3D" id="3.40.50.2000">
    <property type="entry name" value="Glycogen Phosphorylase B"/>
    <property type="match status" value="1"/>
</dbReference>
<dbReference type="Gene3D" id="1.25.40.10">
    <property type="entry name" value="Tetratricopeptide repeat domain"/>
    <property type="match status" value="2"/>
</dbReference>
<name>A0A382FWF5_9ZZZZ</name>
<organism evidence="1">
    <name type="scientific">marine metagenome</name>
    <dbReference type="NCBI Taxonomy" id="408172"/>
    <lineage>
        <taxon>unclassified sequences</taxon>
        <taxon>metagenomes</taxon>
        <taxon>ecological metagenomes</taxon>
    </lineage>
</organism>
<accession>A0A382FWF5</accession>
<dbReference type="Pfam" id="PF01075">
    <property type="entry name" value="Glyco_transf_9"/>
    <property type="match status" value="1"/>
</dbReference>
<dbReference type="Pfam" id="PF14559">
    <property type="entry name" value="TPR_19"/>
    <property type="match status" value="1"/>
</dbReference>
<reference evidence="1" key="1">
    <citation type="submission" date="2018-05" db="EMBL/GenBank/DDBJ databases">
        <authorList>
            <person name="Lanie J.A."/>
            <person name="Ng W.-L."/>
            <person name="Kazmierczak K.M."/>
            <person name="Andrzejewski T.M."/>
            <person name="Davidsen T.M."/>
            <person name="Wayne K.J."/>
            <person name="Tettelin H."/>
            <person name="Glass J.I."/>
            <person name="Rusch D."/>
            <person name="Podicherti R."/>
            <person name="Tsui H.-C.T."/>
            <person name="Winkler M.E."/>
        </authorList>
    </citation>
    <scope>NUCLEOTIDE SEQUENCE</scope>
</reference>
<dbReference type="PANTHER" id="PTHR44998:SF1">
    <property type="entry name" value="UDP-N-ACETYLGLUCOSAMINE--PEPTIDE N-ACETYLGLUCOSAMINYLTRANSFERASE 110 KDA SUBUNIT"/>
    <property type="match status" value="1"/>
</dbReference>
<dbReference type="AlphaFoldDB" id="A0A382FWF5"/>
<dbReference type="PROSITE" id="PS50005">
    <property type="entry name" value="TPR"/>
    <property type="match status" value="4"/>
</dbReference>
<dbReference type="GO" id="GO:0016757">
    <property type="term" value="F:glycosyltransferase activity"/>
    <property type="evidence" value="ECO:0007669"/>
    <property type="project" value="InterPro"/>
</dbReference>
<sequence>HALLKTGDFANGWAAYENRLLRPNYDSLRQRLETPRWNGESFVGKTVLIWAEQGFGDTIQFARYLPMVKQRGGHVRFECQPELAPLLQNIEGIDEVIARSERPPSHDLQCPLLSLPWVFGTNADSIPSNVLIEPANAGTGISLPGRSSSRWNVGITWRGSRRTRQPELREVPPDALARLTSSVDAQFFSLQKEATLSERSQLDPVTRLELLMSNFTATAMLLQQLDLVITIDTAVAHLAGALGRPVWLLLPFAGEWRWLENRADSPWYPTMRIFRQPSPGNWTSVVAAVIAALQQQPSPNAAKHLAKAADFHQKDQLGQAIEHYQHAAEADPANTSLLRMLAGALCENSQVDQARGTLERAIRLQPDDAETHHELGLLLSGLGQNEQALGPYRRAMELQPDCADFHFNRGNAHYALGQAADAKSAFQQATKLDPALAAAHFNLGQVAQDEGDFLTAAQAYKRAVDLDGDYTDAMVNLGLTLSDLEETALAEECFWHILQGQPGQPMAGVNMA</sequence>
<dbReference type="InterPro" id="IPR019734">
    <property type="entry name" value="TPR_rpt"/>
</dbReference>
<protein>
    <submittedName>
        <fullName evidence="1">Uncharacterized protein</fullName>
    </submittedName>
</protein>
<dbReference type="EMBL" id="UINC01052245">
    <property type="protein sequence ID" value="SVB67358.1"/>
    <property type="molecule type" value="Genomic_DNA"/>
</dbReference>
<proteinExistence type="predicted"/>
<feature type="non-terminal residue" evidence="1">
    <location>
        <position position="512"/>
    </location>
</feature>
<gene>
    <name evidence="1" type="ORF">METZ01_LOCUS220212</name>
</gene>
<dbReference type="SUPFAM" id="SSF48452">
    <property type="entry name" value="TPR-like"/>
    <property type="match status" value="1"/>
</dbReference>
<feature type="non-terminal residue" evidence="1">
    <location>
        <position position="1"/>
    </location>
</feature>
<dbReference type="InterPro" id="IPR002201">
    <property type="entry name" value="Glyco_trans_9"/>
</dbReference>
<dbReference type="Pfam" id="PF13432">
    <property type="entry name" value="TPR_16"/>
    <property type="match status" value="1"/>
</dbReference>
<dbReference type="InterPro" id="IPR011990">
    <property type="entry name" value="TPR-like_helical_dom_sf"/>
</dbReference>
<dbReference type="SMART" id="SM00028">
    <property type="entry name" value="TPR"/>
    <property type="match status" value="6"/>
</dbReference>
<dbReference type="PANTHER" id="PTHR44998">
    <property type="match status" value="1"/>
</dbReference>